<dbReference type="KEGG" id="upv:EJN92_00230"/>
<sequence>MLIVLSPAKSLNFETSHHNKKVSIPQFLDDASELIHVARNLTSLQLQSMMTISPILAQLNVDRFSNWDRQHSSLNSKPAVYAFDGDVYEGLDVNSLESKDLNYLQEHVNILSGLYGVLRPFDLMQAYRLEMGSRLENLRGRNLYAFWGAKVTESLNDKLKNQQSKTLINLASEEYFKVVKPALLKATCITPIFQDYKNGKYKIISFYVKRARGLMARYCAQNNLVQADQIKGFDSEGYAYCQEESDSGRWVFRRKLAD</sequence>
<comment type="similarity">
    <text evidence="1">Belongs to the UPF0246 family.</text>
</comment>
<reference evidence="2 3" key="1">
    <citation type="journal article" date="2011" name="Int. J. Syst. Evol. Microbiol.">
        <title>Description of Undibacterium oligocarboniphilum sp. nov., isolated from purified water, and Undibacterium pigrum strain CCUG 49012 as the type strain of Undibacterium parvum sp. nov., and emended descriptions of the genus Undibacterium and the species Undibacterium pigrum.</title>
        <authorList>
            <person name="Eder W."/>
            <person name="Wanner G."/>
            <person name="Ludwig W."/>
            <person name="Busse H.J."/>
            <person name="Ziemke-Kageler F."/>
            <person name="Lang E."/>
        </authorList>
    </citation>
    <scope>NUCLEOTIDE SEQUENCE [LARGE SCALE GENOMIC DNA]</scope>
    <source>
        <strain evidence="2 3">DSM 23061</strain>
    </source>
</reference>
<evidence type="ECO:0000313" key="3">
    <source>
        <dbReference type="Proteomes" id="UP000275663"/>
    </source>
</evidence>
<dbReference type="HAMAP" id="MF_00652">
    <property type="entry name" value="UPF0246"/>
    <property type="match status" value="1"/>
</dbReference>
<accession>A0A3S9HES4</accession>
<proteinExistence type="inferred from homology"/>
<dbReference type="NCBIfam" id="NF002542">
    <property type="entry name" value="PRK02101.1-3"/>
    <property type="match status" value="1"/>
</dbReference>
<dbReference type="Proteomes" id="UP000275663">
    <property type="component" value="Chromosome"/>
</dbReference>
<dbReference type="InterPro" id="IPR005583">
    <property type="entry name" value="YaaA"/>
</dbReference>
<evidence type="ECO:0000313" key="2">
    <source>
        <dbReference type="EMBL" id="AZP10593.1"/>
    </source>
</evidence>
<organism evidence="2 3">
    <name type="scientific">Undibacterium parvum</name>
    <dbReference type="NCBI Taxonomy" id="401471"/>
    <lineage>
        <taxon>Bacteria</taxon>
        <taxon>Pseudomonadati</taxon>
        <taxon>Pseudomonadota</taxon>
        <taxon>Betaproteobacteria</taxon>
        <taxon>Burkholderiales</taxon>
        <taxon>Oxalobacteraceae</taxon>
        <taxon>Undibacterium</taxon>
    </lineage>
</organism>
<dbReference type="Pfam" id="PF03883">
    <property type="entry name" value="H2O2_YaaD"/>
    <property type="match status" value="1"/>
</dbReference>
<dbReference type="EMBL" id="CP034464">
    <property type="protein sequence ID" value="AZP10593.1"/>
    <property type="molecule type" value="Genomic_DNA"/>
</dbReference>
<name>A0A3S9HES4_9BURK</name>
<dbReference type="PANTHER" id="PTHR30283:SF4">
    <property type="entry name" value="PEROXIDE STRESS RESISTANCE PROTEIN YAAA"/>
    <property type="match status" value="1"/>
</dbReference>
<protein>
    <recommendedName>
        <fullName evidence="1">UPF0246 protein EJN92_00230</fullName>
    </recommendedName>
</protein>
<dbReference type="GO" id="GO:0033194">
    <property type="term" value="P:response to hydroperoxide"/>
    <property type="evidence" value="ECO:0007669"/>
    <property type="project" value="TreeGrafter"/>
</dbReference>
<gene>
    <name evidence="2" type="primary">yaaA</name>
    <name evidence="2" type="ORF">EJN92_00230</name>
</gene>
<dbReference type="PANTHER" id="PTHR30283">
    <property type="entry name" value="PEROXIDE STRESS RESPONSE PROTEIN YAAA"/>
    <property type="match status" value="1"/>
</dbReference>
<keyword evidence="3" id="KW-1185">Reference proteome</keyword>
<dbReference type="GO" id="GO:0005829">
    <property type="term" value="C:cytosol"/>
    <property type="evidence" value="ECO:0007669"/>
    <property type="project" value="TreeGrafter"/>
</dbReference>
<evidence type="ECO:0000256" key="1">
    <source>
        <dbReference type="HAMAP-Rule" id="MF_00652"/>
    </source>
</evidence>
<dbReference type="RefSeq" id="WP_126125992.1">
    <property type="nucleotide sequence ID" value="NZ_CP034464.1"/>
</dbReference>
<dbReference type="OrthoDB" id="9777133at2"/>
<dbReference type="AlphaFoldDB" id="A0A3S9HES4"/>